<evidence type="ECO:0000313" key="2">
    <source>
        <dbReference type="Proteomes" id="UP000474802"/>
    </source>
</evidence>
<proteinExistence type="predicted"/>
<organism evidence="1 2">
    <name type="scientific">Devosia aurantiaca</name>
    <dbReference type="NCBI Taxonomy" id="2714858"/>
    <lineage>
        <taxon>Bacteria</taxon>
        <taxon>Pseudomonadati</taxon>
        <taxon>Pseudomonadota</taxon>
        <taxon>Alphaproteobacteria</taxon>
        <taxon>Hyphomicrobiales</taxon>
        <taxon>Devosiaceae</taxon>
        <taxon>Devosia</taxon>
    </lineage>
</organism>
<protein>
    <submittedName>
        <fullName evidence="1">Uncharacterized protein</fullName>
    </submittedName>
</protein>
<name>A0A6M1SHF8_9HYPH</name>
<reference evidence="1 2" key="1">
    <citation type="submission" date="2020-02" db="EMBL/GenBank/DDBJ databases">
        <authorList>
            <person name="Khan S.A."/>
            <person name="Jeon C.O."/>
            <person name="Chun B.H."/>
        </authorList>
    </citation>
    <scope>NUCLEOTIDE SEQUENCE [LARGE SCALE GENOMIC DNA]</scope>
    <source>
        <strain evidence="1 2">H239</strain>
    </source>
</reference>
<dbReference type="RefSeq" id="WP_164532579.1">
    <property type="nucleotide sequence ID" value="NZ_JAALFG010000001.1"/>
</dbReference>
<dbReference type="Proteomes" id="UP000474802">
    <property type="component" value="Unassembled WGS sequence"/>
</dbReference>
<gene>
    <name evidence="1" type="ORF">G5575_00105</name>
</gene>
<comment type="caution">
    <text evidence="1">The sequence shown here is derived from an EMBL/GenBank/DDBJ whole genome shotgun (WGS) entry which is preliminary data.</text>
</comment>
<accession>A0A6M1SHF8</accession>
<sequence length="99" mass="11116">MTRYLSITEHQVPKGKSALFLFVHGAELCAGVLEHRYDGRLVRRLPEHPQPTQLVPTICDLMEGQGVDRDLYVVLDAGAFWPDAFPVLHNGKSNSLYVL</sequence>
<dbReference type="AlphaFoldDB" id="A0A6M1SHF8"/>
<keyword evidence="2" id="KW-1185">Reference proteome</keyword>
<reference evidence="1 2" key="2">
    <citation type="submission" date="2020-03" db="EMBL/GenBank/DDBJ databases">
        <title>Devosia chinhatensis sp. nov., isolated from a hexachlorocyclohexane (HCH) dump site in India.</title>
        <authorList>
            <person name="Kumar M."/>
            <person name="Lal R."/>
        </authorList>
    </citation>
    <scope>NUCLEOTIDE SEQUENCE [LARGE SCALE GENOMIC DNA]</scope>
    <source>
        <strain evidence="1 2">H239</strain>
    </source>
</reference>
<evidence type="ECO:0000313" key="1">
    <source>
        <dbReference type="EMBL" id="NGP16304.1"/>
    </source>
</evidence>
<dbReference type="EMBL" id="JAALFG010000001">
    <property type="protein sequence ID" value="NGP16304.1"/>
    <property type="molecule type" value="Genomic_DNA"/>
</dbReference>